<comment type="similarity">
    <text evidence="5">Belongs to the 4-toluene sulfonate uptake permease (TSUP) (TC 2.A.102) family.</text>
</comment>
<dbReference type="STRING" id="1123350.SAMN02744040_00519"/>
<accession>A0A1M5PIX2</accession>
<evidence type="ECO:0000256" key="3">
    <source>
        <dbReference type="ARBA" id="ARBA00022989"/>
    </source>
</evidence>
<evidence type="ECO:0000256" key="4">
    <source>
        <dbReference type="ARBA" id="ARBA00023136"/>
    </source>
</evidence>
<dbReference type="Pfam" id="PF01925">
    <property type="entry name" value="TauE"/>
    <property type="match status" value="2"/>
</dbReference>
<protein>
    <recommendedName>
        <fullName evidence="5">Probable membrane transporter protein</fullName>
    </recommendedName>
</protein>
<feature type="transmembrane region" description="Helical" evidence="5">
    <location>
        <begin position="271"/>
        <end position="290"/>
    </location>
</feature>
<keyword evidence="3 5" id="KW-1133">Transmembrane helix</keyword>
<keyword evidence="7" id="KW-1185">Reference proteome</keyword>
<evidence type="ECO:0000256" key="2">
    <source>
        <dbReference type="ARBA" id="ARBA00022692"/>
    </source>
</evidence>
<feature type="transmembrane region" description="Helical" evidence="5">
    <location>
        <begin position="297"/>
        <end position="317"/>
    </location>
</feature>
<name>A0A1M5PIX2_9FIRM</name>
<evidence type="ECO:0000256" key="5">
    <source>
        <dbReference type="RuleBase" id="RU363041"/>
    </source>
</evidence>
<sequence>MIKLVLSVLGLLTIWFAVVFIKDFMKNKNNLEKHNTWGKVTAIGFITNFFDTLGIGSFAPTTALLRAFKQTKDRVIPGTLNVSCTIPVVLEAFIFMTVIQVDPVSLIAMLAAATIGAWVGAGIVSKLPERKVQIAMGVALFITAFLMLAGEMKWMPGGGETLSQAFDGVKNNLIYKTMEVKQTVDGKEVTKMLGVPIGVNGLKLIVAVIANFILGALMTAGIGLYAPCMALVYFLGMSPRVAFPIMMGSCAFLMPVASVKFVKEGAYDRRASMGITIGGVIGVIIAAYLVRSLPLKILKWLVIVVIFYTSTTMLRVASKNKEMPSKPADE</sequence>
<keyword evidence="5" id="KW-1003">Cell membrane</keyword>
<keyword evidence="4 5" id="KW-0472">Membrane</keyword>
<dbReference type="EMBL" id="FQXH01000006">
    <property type="protein sequence ID" value="SHH01708.1"/>
    <property type="molecule type" value="Genomic_DNA"/>
</dbReference>
<dbReference type="AlphaFoldDB" id="A0A1M5PIX2"/>
<feature type="transmembrane region" description="Helical" evidence="5">
    <location>
        <begin position="80"/>
        <end position="99"/>
    </location>
</feature>
<evidence type="ECO:0000256" key="1">
    <source>
        <dbReference type="ARBA" id="ARBA00004141"/>
    </source>
</evidence>
<feature type="transmembrane region" description="Helical" evidence="5">
    <location>
        <begin position="241"/>
        <end position="259"/>
    </location>
</feature>
<gene>
    <name evidence="6" type="ORF">SAMN02744040_00519</name>
</gene>
<feature type="transmembrane region" description="Helical" evidence="5">
    <location>
        <begin position="105"/>
        <end position="125"/>
    </location>
</feature>
<dbReference type="InterPro" id="IPR002781">
    <property type="entry name" value="TM_pro_TauE-like"/>
</dbReference>
<comment type="subcellular location">
    <subcellularLocation>
        <location evidence="5">Cell membrane</location>
        <topology evidence="5">Multi-pass membrane protein</topology>
    </subcellularLocation>
    <subcellularLocation>
        <location evidence="1">Membrane</location>
        <topology evidence="1">Multi-pass membrane protein</topology>
    </subcellularLocation>
</comment>
<dbReference type="RefSeq" id="WP_072723313.1">
    <property type="nucleotide sequence ID" value="NZ_FQXH01000006.1"/>
</dbReference>
<evidence type="ECO:0000313" key="7">
    <source>
        <dbReference type="Proteomes" id="UP000242520"/>
    </source>
</evidence>
<dbReference type="GO" id="GO:0005886">
    <property type="term" value="C:plasma membrane"/>
    <property type="evidence" value="ECO:0007669"/>
    <property type="project" value="UniProtKB-SubCell"/>
</dbReference>
<reference evidence="7" key="1">
    <citation type="submission" date="2016-11" db="EMBL/GenBank/DDBJ databases">
        <authorList>
            <person name="Varghese N."/>
            <person name="Submissions S."/>
        </authorList>
    </citation>
    <scope>NUCLEOTIDE SEQUENCE [LARGE SCALE GENOMIC DNA]</scope>
    <source>
        <strain evidence="7">DSM 15285</strain>
    </source>
</reference>
<feature type="transmembrane region" description="Helical" evidence="5">
    <location>
        <begin position="132"/>
        <end position="150"/>
    </location>
</feature>
<dbReference type="Proteomes" id="UP000242520">
    <property type="component" value="Unassembled WGS sequence"/>
</dbReference>
<dbReference type="PANTHER" id="PTHR43483">
    <property type="entry name" value="MEMBRANE TRANSPORTER PROTEIN HI_0806-RELATED"/>
    <property type="match status" value="1"/>
</dbReference>
<feature type="transmembrane region" description="Helical" evidence="5">
    <location>
        <begin position="45"/>
        <end position="68"/>
    </location>
</feature>
<feature type="transmembrane region" description="Helical" evidence="5">
    <location>
        <begin position="204"/>
        <end position="234"/>
    </location>
</feature>
<proteinExistence type="inferred from homology"/>
<dbReference type="OrthoDB" id="357960at2"/>
<dbReference type="PANTHER" id="PTHR43483:SF3">
    <property type="entry name" value="MEMBRANE TRANSPORTER PROTEIN HI_0806-RELATED"/>
    <property type="match status" value="1"/>
</dbReference>
<organism evidence="6 7">
    <name type="scientific">Tepidibacter thalassicus DSM 15285</name>
    <dbReference type="NCBI Taxonomy" id="1123350"/>
    <lineage>
        <taxon>Bacteria</taxon>
        <taxon>Bacillati</taxon>
        <taxon>Bacillota</taxon>
        <taxon>Clostridia</taxon>
        <taxon>Peptostreptococcales</taxon>
        <taxon>Peptostreptococcaceae</taxon>
        <taxon>Tepidibacter</taxon>
    </lineage>
</organism>
<keyword evidence="2 5" id="KW-0812">Transmembrane</keyword>
<evidence type="ECO:0000313" key="6">
    <source>
        <dbReference type="EMBL" id="SHH01708.1"/>
    </source>
</evidence>